<sequence>MITKPYPIWIRHL</sequence>
<dbReference type="WBParaSite" id="nRc.2.0.1.t15058-RA">
    <property type="protein sequence ID" value="nRc.2.0.1.t15058-RA"/>
    <property type="gene ID" value="nRc.2.0.1.g15058"/>
</dbReference>
<organism evidence="1 2">
    <name type="scientific">Romanomermis culicivorax</name>
    <name type="common">Nematode worm</name>
    <dbReference type="NCBI Taxonomy" id="13658"/>
    <lineage>
        <taxon>Eukaryota</taxon>
        <taxon>Metazoa</taxon>
        <taxon>Ecdysozoa</taxon>
        <taxon>Nematoda</taxon>
        <taxon>Enoplea</taxon>
        <taxon>Dorylaimia</taxon>
        <taxon>Mermithida</taxon>
        <taxon>Mermithoidea</taxon>
        <taxon>Mermithidae</taxon>
        <taxon>Romanomermis</taxon>
    </lineage>
</organism>
<reference evidence="2" key="1">
    <citation type="submission" date="2022-11" db="UniProtKB">
        <authorList>
            <consortium name="WormBaseParasite"/>
        </authorList>
    </citation>
    <scope>IDENTIFICATION</scope>
</reference>
<evidence type="ECO:0000313" key="2">
    <source>
        <dbReference type="WBParaSite" id="nRc.2.0.1.t15058-RA"/>
    </source>
</evidence>
<proteinExistence type="predicted"/>
<evidence type="ECO:0000313" key="1">
    <source>
        <dbReference type="Proteomes" id="UP000887565"/>
    </source>
</evidence>
<protein>
    <submittedName>
        <fullName evidence="2">Uncharacterized protein</fullName>
    </submittedName>
</protein>
<accession>A0A915INP6</accession>
<keyword evidence="1" id="KW-1185">Reference proteome</keyword>
<dbReference type="Proteomes" id="UP000887565">
    <property type="component" value="Unplaced"/>
</dbReference>
<name>A0A915INP6_ROMCU</name>